<reference evidence="2 3" key="2">
    <citation type="submission" date="2019-08" db="EMBL/GenBank/DDBJ databases">
        <title>Amycolatopsis acidicola sp. nov., isolated from peat swamp forest soil.</title>
        <authorList>
            <person name="Srisuk N."/>
        </authorList>
    </citation>
    <scope>NUCLEOTIDE SEQUENCE [LARGE SCALE GENOMIC DNA]</scope>
    <source>
        <strain evidence="2 3">TBRC 6029</strain>
    </source>
</reference>
<dbReference type="AlphaFoldDB" id="A0A558CMZ3"/>
<protein>
    <submittedName>
        <fullName evidence="2">Uncharacterized protein</fullName>
    </submittedName>
</protein>
<sequence length="81" mass="9129">MWNGEPQPPEAGFEDSFEGTFTTDTGRVVLGTVTGSPSDRSIELPRKGTYQIRAYRSRSLVLPDDPSDVETSVQRWLIQIW</sequence>
<gene>
    <name evidence="2" type="ORF">FNH05_16330</name>
</gene>
<evidence type="ECO:0000256" key="1">
    <source>
        <dbReference type="SAM" id="MobiDB-lite"/>
    </source>
</evidence>
<organism evidence="2 3">
    <name type="scientific">Amycolatopsis rhizosphaerae</name>
    <dbReference type="NCBI Taxonomy" id="2053003"/>
    <lineage>
        <taxon>Bacteria</taxon>
        <taxon>Bacillati</taxon>
        <taxon>Actinomycetota</taxon>
        <taxon>Actinomycetes</taxon>
        <taxon>Pseudonocardiales</taxon>
        <taxon>Pseudonocardiaceae</taxon>
        <taxon>Amycolatopsis</taxon>
    </lineage>
</organism>
<comment type="caution">
    <text evidence="2">The sequence shown here is derived from an EMBL/GenBank/DDBJ whole genome shotgun (WGS) entry which is preliminary data.</text>
</comment>
<feature type="region of interest" description="Disordered" evidence="1">
    <location>
        <begin position="1"/>
        <end position="20"/>
    </location>
</feature>
<accession>A0A558CMZ3</accession>
<keyword evidence="3" id="KW-1185">Reference proteome</keyword>
<reference evidence="2 3" key="1">
    <citation type="submission" date="2019-07" db="EMBL/GenBank/DDBJ databases">
        <authorList>
            <person name="Duangmal K."/>
            <person name="Teo W.F.A."/>
        </authorList>
    </citation>
    <scope>NUCLEOTIDE SEQUENCE [LARGE SCALE GENOMIC DNA]</scope>
    <source>
        <strain evidence="2 3">TBRC 6029</strain>
    </source>
</reference>
<evidence type="ECO:0000313" key="3">
    <source>
        <dbReference type="Proteomes" id="UP000320011"/>
    </source>
</evidence>
<evidence type="ECO:0000313" key="2">
    <source>
        <dbReference type="EMBL" id="TVT50072.1"/>
    </source>
</evidence>
<dbReference type="Proteomes" id="UP000320011">
    <property type="component" value="Unassembled WGS sequence"/>
</dbReference>
<proteinExistence type="predicted"/>
<dbReference type="OrthoDB" id="3500039at2"/>
<dbReference type="RefSeq" id="WP_144589093.1">
    <property type="nucleotide sequence ID" value="NZ_VJWX01000145.1"/>
</dbReference>
<dbReference type="EMBL" id="VJWX01000145">
    <property type="protein sequence ID" value="TVT50072.1"/>
    <property type="molecule type" value="Genomic_DNA"/>
</dbReference>
<name>A0A558CMZ3_9PSEU</name>